<gene>
    <name evidence="2" type="ORF">GA0061102_102268</name>
</gene>
<feature type="compositionally biased region" description="Basic and acidic residues" evidence="1">
    <location>
        <begin position="102"/>
        <end position="115"/>
    </location>
</feature>
<dbReference type="AlphaFoldDB" id="A0A1C3W4F7"/>
<organism evidence="2 3">
    <name type="scientific">Rhizobium miluonense</name>
    <dbReference type="NCBI Taxonomy" id="411945"/>
    <lineage>
        <taxon>Bacteria</taxon>
        <taxon>Pseudomonadati</taxon>
        <taxon>Pseudomonadota</taxon>
        <taxon>Alphaproteobacteria</taxon>
        <taxon>Hyphomicrobiales</taxon>
        <taxon>Rhizobiaceae</taxon>
        <taxon>Rhizobium/Agrobacterium group</taxon>
        <taxon>Rhizobium</taxon>
    </lineage>
</organism>
<sequence>MSLNRRTSSGFRIFDPSIVGIKTQHSNQRGATLLEEEMAKLPKLTLTHNEKKDRWDLTKDGASRPTASFGTKSDATKGGALEKAAGKDGGSVKIQKVDGQFQEERTYPRAADPKKSPGQFVSTSRHFNESNPHASHDRRSHGRSSTGPAGRNREAISRVASNSAVPAARQSARRPACGQKYRPSPTAPSITYRHFLTLASLPPRGREAVIVIVTK</sequence>
<dbReference type="InterPro" id="IPR018691">
    <property type="entry name" value="DUF2188"/>
</dbReference>
<keyword evidence="3" id="KW-1185">Reference proteome</keyword>
<dbReference type="STRING" id="411945.GA0061102_102268"/>
<evidence type="ECO:0000313" key="2">
    <source>
        <dbReference type="EMBL" id="SCB34738.1"/>
    </source>
</evidence>
<protein>
    <submittedName>
        <fullName evidence="2">Uncharacterized protein</fullName>
    </submittedName>
</protein>
<dbReference type="EMBL" id="FMAH01000022">
    <property type="protein sequence ID" value="SCB34738.1"/>
    <property type="molecule type" value="Genomic_DNA"/>
</dbReference>
<name>A0A1C3W4F7_9HYPH</name>
<proteinExistence type="predicted"/>
<accession>A0A1C3W4F7</accession>
<evidence type="ECO:0000256" key="1">
    <source>
        <dbReference type="SAM" id="MobiDB-lite"/>
    </source>
</evidence>
<reference evidence="3" key="1">
    <citation type="submission" date="2016-08" db="EMBL/GenBank/DDBJ databases">
        <authorList>
            <person name="Varghese N."/>
            <person name="Submissions Spin"/>
        </authorList>
    </citation>
    <scope>NUCLEOTIDE SEQUENCE [LARGE SCALE GENOMIC DNA]</scope>
    <source>
        <strain evidence="3">HAMBI 2971</strain>
    </source>
</reference>
<feature type="compositionally biased region" description="Polar residues" evidence="1">
    <location>
        <begin position="119"/>
        <end position="133"/>
    </location>
</feature>
<dbReference type="Proteomes" id="UP000199435">
    <property type="component" value="Unassembled WGS sequence"/>
</dbReference>
<dbReference type="Pfam" id="PF09954">
    <property type="entry name" value="DUF2188"/>
    <property type="match status" value="1"/>
</dbReference>
<evidence type="ECO:0000313" key="3">
    <source>
        <dbReference type="Proteomes" id="UP000199435"/>
    </source>
</evidence>
<feature type="region of interest" description="Disordered" evidence="1">
    <location>
        <begin position="55"/>
        <end position="188"/>
    </location>
</feature>